<comment type="pathway">
    <text evidence="5">Metabolic intermediate biosynthesis; chorismate biosynthesis; chorismate from D-erythrose 4-phosphate and phosphoenolpyruvate: step 3/7.</text>
</comment>
<keyword evidence="7" id="KW-1185">Reference proteome</keyword>
<comment type="caution">
    <text evidence="6">The sequence shown here is derived from an EMBL/GenBank/DDBJ whole genome shotgun (WGS) entry which is preliminary data.</text>
</comment>
<dbReference type="PANTHER" id="PTHR43699:SF1">
    <property type="entry name" value="3-DEHYDROQUINATE DEHYDRATASE"/>
    <property type="match status" value="1"/>
</dbReference>
<sequence length="247" mass="27966">MKVKNLKIGSGKPKIAVPITGSTTDEILKQLNLILKQNDFDLIEWRIDFWKQFNDVNEFNYVAQMISEKLEAIPLLITFRSFNEGGQTKLTEEQYAKVIHNIINCRVADLIDIELMHPKKLILPLIHLAQNQNIKVIQSYHNFKITPEKSEMLEKLDQMQLNHVDIAKIAVMPHTSDDILNLLEVSNSFHHESNLPLISMSMGNLGKITRVSGQLFGSCITFGTVGNSSAPGQINCEILNQFLNTLN</sequence>
<evidence type="ECO:0000256" key="4">
    <source>
        <dbReference type="ARBA" id="ARBA00023270"/>
    </source>
</evidence>
<feature type="binding site" evidence="5">
    <location>
        <position position="229"/>
    </location>
    <ligand>
        <name>3-dehydroquinate</name>
        <dbReference type="ChEBI" id="CHEBI:32364"/>
    </ligand>
</feature>
<dbReference type="NCBIfam" id="TIGR01093">
    <property type="entry name" value="aroD"/>
    <property type="match status" value="1"/>
</dbReference>
<comment type="catalytic activity">
    <reaction evidence="1 5">
        <text>3-dehydroquinate = 3-dehydroshikimate + H2O</text>
        <dbReference type="Rhea" id="RHEA:21096"/>
        <dbReference type="ChEBI" id="CHEBI:15377"/>
        <dbReference type="ChEBI" id="CHEBI:16630"/>
        <dbReference type="ChEBI" id="CHEBI:32364"/>
        <dbReference type="EC" id="4.2.1.10"/>
    </reaction>
</comment>
<evidence type="ECO:0000313" key="6">
    <source>
        <dbReference type="EMBL" id="GLB47493.1"/>
    </source>
</evidence>
<feature type="active site" description="Schiff-base intermediate with substrate" evidence="5">
    <location>
        <position position="168"/>
    </location>
</feature>
<dbReference type="Gene3D" id="3.20.20.70">
    <property type="entry name" value="Aldolase class I"/>
    <property type="match status" value="1"/>
</dbReference>
<proteinExistence type="inferred from homology"/>
<dbReference type="RefSeq" id="WP_286137031.1">
    <property type="nucleotide sequence ID" value="NZ_BRPL01000004.1"/>
</dbReference>
<comment type="function">
    <text evidence="5">Involved in the third step of the chorismate pathway, which leads to the biosynthesis of aromatic amino acids. Catalyzes the cis-dehydration of 3-dehydroquinate (DHQ) and introduces the first double bond of the aromatic ring to yield 3-dehydroshikimate.</text>
</comment>
<dbReference type="PANTHER" id="PTHR43699">
    <property type="entry name" value="3-DEHYDROQUINATE DEHYDRATASE"/>
    <property type="match status" value="1"/>
</dbReference>
<gene>
    <name evidence="6" type="primary">aroD_2</name>
    <name evidence="5" type="synonym">aroD</name>
    <name evidence="6" type="ORF">WR164_14720</name>
</gene>
<organism evidence="6 7">
    <name type="scientific">Philodulcilactobacillus myokoensis</name>
    <dbReference type="NCBI Taxonomy" id="2929573"/>
    <lineage>
        <taxon>Bacteria</taxon>
        <taxon>Bacillati</taxon>
        <taxon>Bacillota</taxon>
        <taxon>Bacilli</taxon>
        <taxon>Lactobacillales</taxon>
        <taxon>Lactobacillaceae</taxon>
        <taxon>Philodulcilactobacillus</taxon>
    </lineage>
</organism>
<dbReference type="AlphaFoldDB" id="A0A9W6B2N9"/>
<protein>
    <recommendedName>
        <fullName evidence="5">3-dehydroquinate dehydratase</fullName>
        <shortName evidence="5">3-dehydroquinase</shortName>
        <ecNumber evidence="5">4.2.1.10</ecNumber>
    </recommendedName>
    <alternativeName>
        <fullName evidence="5">Type I DHQase</fullName>
    </alternativeName>
    <alternativeName>
        <fullName evidence="5">Type I dehydroquinase</fullName>
        <shortName evidence="5">DHQ1</shortName>
    </alternativeName>
</protein>
<evidence type="ECO:0000256" key="1">
    <source>
        <dbReference type="ARBA" id="ARBA00001864"/>
    </source>
</evidence>
<dbReference type="GO" id="GO:0009423">
    <property type="term" value="P:chorismate biosynthetic process"/>
    <property type="evidence" value="ECO:0007669"/>
    <property type="project" value="UniProtKB-UniRule"/>
</dbReference>
<feature type="binding site" evidence="5">
    <location>
        <position position="233"/>
    </location>
    <ligand>
        <name>3-dehydroquinate</name>
        <dbReference type="ChEBI" id="CHEBI:32364"/>
    </ligand>
</feature>
<dbReference type="SUPFAM" id="SSF51569">
    <property type="entry name" value="Aldolase"/>
    <property type="match status" value="1"/>
</dbReference>
<keyword evidence="4 5" id="KW-0704">Schiff base</keyword>
<evidence type="ECO:0000256" key="2">
    <source>
        <dbReference type="ARBA" id="ARBA00023141"/>
    </source>
</evidence>
<dbReference type="HAMAP" id="MF_00214">
    <property type="entry name" value="AroD"/>
    <property type="match status" value="1"/>
</dbReference>
<dbReference type="GO" id="GO:0009073">
    <property type="term" value="P:aromatic amino acid family biosynthetic process"/>
    <property type="evidence" value="ECO:0007669"/>
    <property type="project" value="UniProtKB-KW"/>
</dbReference>
<dbReference type="FunFam" id="3.20.20.70:FF:000047">
    <property type="entry name" value="3-dehydroquinate dehydratase"/>
    <property type="match status" value="1"/>
</dbReference>
<dbReference type="InterPro" id="IPR001381">
    <property type="entry name" value="DHquinase_I"/>
</dbReference>
<keyword evidence="3 5" id="KW-0456">Lyase</keyword>
<comment type="subunit">
    <text evidence="5">Homodimer.</text>
</comment>
<dbReference type="GO" id="GO:0008652">
    <property type="term" value="P:amino acid biosynthetic process"/>
    <property type="evidence" value="ECO:0007669"/>
    <property type="project" value="UniProtKB-KW"/>
</dbReference>
<accession>A0A9W6B2N9</accession>
<reference evidence="6" key="1">
    <citation type="submission" date="2022-07" db="EMBL/GenBank/DDBJ databases">
        <authorList>
            <person name="Kouya T."/>
            <person name="Ishiyama Y."/>
        </authorList>
    </citation>
    <scope>NUCLEOTIDE SEQUENCE</scope>
    <source>
        <strain evidence="6">WR16-4</strain>
    </source>
</reference>
<dbReference type="Proteomes" id="UP001144204">
    <property type="component" value="Unassembled WGS sequence"/>
</dbReference>
<evidence type="ECO:0000256" key="3">
    <source>
        <dbReference type="ARBA" id="ARBA00023239"/>
    </source>
</evidence>
<reference evidence="6" key="2">
    <citation type="journal article" date="2023" name="PLoS ONE">
        <title>Philodulcilactobacillus myokoensis gen. nov., sp. nov., a fructophilic, acidophilic, and agar-phobic lactic acid bacterium isolated from fermented vegetable extracts.</title>
        <authorList>
            <person name="Kouya T."/>
            <person name="Ishiyama Y."/>
            <person name="Ohashi S."/>
            <person name="Kumakubo R."/>
            <person name="Yamazaki T."/>
            <person name="Otaki T."/>
        </authorList>
    </citation>
    <scope>NUCLEOTIDE SEQUENCE</scope>
    <source>
        <strain evidence="6">WR16-4</strain>
    </source>
</reference>
<dbReference type="CDD" id="cd00502">
    <property type="entry name" value="DHQase_I"/>
    <property type="match status" value="1"/>
</dbReference>
<evidence type="ECO:0000256" key="5">
    <source>
        <dbReference type="HAMAP-Rule" id="MF_00214"/>
    </source>
</evidence>
<feature type="binding site" evidence="5">
    <location>
        <begin position="44"/>
        <end position="46"/>
    </location>
    <ligand>
        <name>3-dehydroquinate</name>
        <dbReference type="ChEBI" id="CHEBI:32364"/>
    </ligand>
</feature>
<dbReference type="GO" id="GO:0003855">
    <property type="term" value="F:3-dehydroquinate dehydratase activity"/>
    <property type="evidence" value="ECO:0007669"/>
    <property type="project" value="UniProtKB-UniRule"/>
</dbReference>
<keyword evidence="2 5" id="KW-0057">Aromatic amino acid biosynthesis</keyword>
<dbReference type="EMBL" id="BRPL01000004">
    <property type="protein sequence ID" value="GLB47493.1"/>
    <property type="molecule type" value="Genomic_DNA"/>
</dbReference>
<dbReference type="GO" id="GO:0046279">
    <property type="term" value="P:3,4-dihydroxybenzoate biosynthetic process"/>
    <property type="evidence" value="ECO:0007669"/>
    <property type="project" value="UniProtKB-ARBA"/>
</dbReference>
<feature type="binding site" evidence="5">
    <location>
        <position position="80"/>
    </location>
    <ligand>
        <name>3-dehydroquinate</name>
        <dbReference type="ChEBI" id="CHEBI:32364"/>
    </ligand>
</feature>
<dbReference type="EC" id="4.2.1.10" evidence="5"/>
<feature type="binding site" evidence="5">
    <location>
        <position position="210"/>
    </location>
    <ligand>
        <name>3-dehydroquinate</name>
        <dbReference type="ChEBI" id="CHEBI:32364"/>
    </ligand>
</feature>
<dbReference type="InterPro" id="IPR050146">
    <property type="entry name" value="Type-I_3-dehydroquinase"/>
</dbReference>
<dbReference type="Pfam" id="PF01487">
    <property type="entry name" value="DHquinase_I"/>
    <property type="match status" value="1"/>
</dbReference>
<keyword evidence="5" id="KW-0028">Amino-acid biosynthesis</keyword>
<feature type="active site" description="Proton donor/acceptor" evidence="5">
    <location>
        <position position="141"/>
    </location>
</feature>
<evidence type="ECO:0000313" key="7">
    <source>
        <dbReference type="Proteomes" id="UP001144204"/>
    </source>
</evidence>
<comment type="caution">
    <text evidence="5">Lacks conserved residue(s) required for the propagation of feature annotation.</text>
</comment>
<name>A0A9W6B2N9_9LACO</name>
<comment type="similarity">
    <text evidence="5">Belongs to the type-I 3-dehydroquinase family.</text>
</comment>
<dbReference type="InterPro" id="IPR018508">
    <property type="entry name" value="3-dehydroquinate_DH_AS"/>
</dbReference>
<dbReference type="PROSITE" id="PS01028">
    <property type="entry name" value="DEHYDROQUINASE_I"/>
    <property type="match status" value="1"/>
</dbReference>
<dbReference type="InterPro" id="IPR013785">
    <property type="entry name" value="Aldolase_TIM"/>
</dbReference>